<name>Q1J0H6_DEIGD</name>
<dbReference type="STRING" id="319795.Dgeo_0706"/>
<feature type="active site" description="Nucleophile" evidence="1">
    <location>
        <position position="129"/>
    </location>
</feature>
<dbReference type="EMBL" id="CP000359">
    <property type="protein sequence ID" value="ABF45008.1"/>
    <property type="molecule type" value="Genomic_DNA"/>
</dbReference>
<dbReference type="Pfam" id="PF04951">
    <property type="entry name" value="Peptidase_M55"/>
    <property type="match status" value="1"/>
</dbReference>
<dbReference type="Gene3D" id="3.30.1360.130">
    <property type="entry name" value="Dipeptide transport protein"/>
    <property type="match status" value="1"/>
</dbReference>
<feature type="binding site" evidence="2">
    <location>
        <position position="8"/>
    </location>
    <ligand>
        <name>Zn(2+)</name>
        <dbReference type="ChEBI" id="CHEBI:29105"/>
        <label>1</label>
    </ligand>
</feature>
<evidence type="ECO:0000256" key="2">
    <source>
        <dbReference type="PIRSR" id="PIRSR015853-2"/>
    </source>
</evidence>
<dbReference type="InterPro" id="IPR027476">
    <property type="entry name" value="DppA_N"/>
</dbReference>
<feature type="binding site" evidence="2">
    <location>
        <position position="10"/>
    </location>
    <ligand>
        <name>Zn(2+)</name>
        <dbReference type="ChEBI" id="CHEBI:29105"/>
        <label>1</label>
    </ligand>
</feature>
<dbReference type="AlphaFoldDB" id="Q1J0H6"/>
<keyword evidence="2" id="KW-0479">Metal-binding</keyword>
<proteinExistence type="predicted"/>
<feature type="binding site" evidence="2">
    <location>
        <position position="117"/>
    </location>
    <ligand>
        <name>Zn(2+)</name>
        <dbReference type="ChEBI" id="CHEBI:29105"/>
        <label>2</label>
    </ligand>
</feature>
<gene>
    <name evidence="3" type="ordered locus">Dgeo_0706</name>
</gene>
<dbReference type="eggNOG" id="COG2362">
    <property type="taxonomic scope" value="Bacteria"/>
</dbReference>
<dbReference type="GO" id="GO:0046872">
    <property type="term" value="F:metal ion binding"/>
    <property type="evidence" value="ECO:0007669"/>
    <property type="project" value="UniProtKB-KW"/>
</dbReference>
<dbReference type="SUPFAM" id="SSF63992">
    <property type="entry name" value="Dipeptide transport protein"/>
    <property type="match status" value="1"/>
</dbReference>
<reference evidence="3" key="1">
    <citation type="submission" date="2006-04" db="EMBL/GenBank/DDBJ databases">
        <title>Complete sequence of chromosome of Deinococcus geothermalis DSM 11300.</title>
        <authorList>
            <consortium name="US DOE Joint Genome Institute"/>
            <person name="Copeland A."/>
            <person name="Lucas S."/>
            <person name="Lapidus A."/>
            <person name="Barry K."/>
            <person name="Detter J.C."/>
            <person name="Glavina del Rio T."/>
            <person name="Hammon N."/>
            <person name="Israni S."/>
            <person name="Dalin E."/>
            <person name="Tice H."/>
            <person name="Pitluck S."/>
            <person name="Brettin T."/>
            <person name="Bruce D."/>
            <person name="Han C."/>
            <person name="Tapia R."/>
            <person name="Saunders E."/>
            <person name="Gilna P."/>
            <person name="Schmutz J."/>
            <person name="Larimer F."/>
            <person name="Land M."/>
            <person name="Hauser L."/>
            <person name="Kyrpides N."/>
            <person name="Kim E."/>
            <person name="Daly M.J."/>
            <person name="Fredrickson J.K."/>
            <person name="Makarova K.S."/>
            <person name="Gaidamakova E.K."/>
            <person name="Zhai M."/>
            <person name="Richardson P."/>
        </authorList>
    </citation>
    <scope>NUCLEOTIDE SEQUENCE</scope>
    <source>
        <strain evidence="3">DSM 11300</strain>
    </source>
</reference>
<evidence type="ECO:0000256" key="1">
    <source>
        <dbReference type="PIRSR" id="PIRSR015853-1"/>
    </source>
</evidence>
<keyword evidence="2" id="KW-0862">Zinc</keyword>
<evidence type="ECO:0000313" key="4">
    <source>
        <dbReference type="Proteomes" id="UP000002431"/>
    </source>
</evidence>
<feature type="binding site" evidence="2">
    <location>
        <position position="8"/>
    </location>
    <ligand>
        <name>Zn(2+)</name>
        <dbReference type="ChEBI" id="CHEBI:29105"/>
        <label>2</label>
    </ligand>
</feature>
<organism evidence="3 4">
    <name type="scientific">Deinococcus geothermalis (strain DSM 11300 / CIP 105573 / AG-3a)</name>
    <dbReference type="NCBI Taxonomy" id="319795"/>
    <lineage>
        <taxon>Bacteria</taxon>
        <taxon>Thermotogati</taxon>
        <taxon>Deinococcota</taxon>
        <taxon>Deinococci</taxon>
        <taxon>Deinococcales</taxon>
        <taxon>Deinococcaceae</taxon>
        <taxon>Deinococcus</taxon>
    </lineage>
</organism>
<protein>
    <submittedName>
        <fullName evidence="3">Peptidase M55, D-aminopeptidase</fullName>
    </submittedName>
</protein>
<evidence type="ECO:0000313" key="3">
    <source>
        <dbReference type="EMBL" id="ABF45008.1"/>
    </source>
</evidence>
<dbReference type="Gene3D" id="3.40.50.10780">
    <property type="entry name" value="Dipeptide transport protein"/>
    <property type="match status" value="1"/>
</dbReference>
<feature type="binding site" evidence="2">
    <location>
        <position position="147"/>
    </location>
    <ligand>
        <name>Zn(2+)</name>
        <dbReference type="ChEBI" id="CHEBI:29105"/>
        <label>2</label>
    </ligand>
</feature>
<sequence length="288" mass="31087">MKVVISVDLEGVCGVNSWVQVSPPEFGGLVNAAEYQAARERMTLEAAAAAEGALAGGATAVLINDAHDAMRNLLPERLPESLPPAQVRWTSGNDKPLSMVQGVQEEGVGALLFVGYHARAGSVRGPLAHTWNGFIRNVRINGRDTGEYGLNALVAGHYGVPVVFASGDDMAMAEIRDELGPQVVCVAVKEGLSSFAALHLHPREAQRRIRTGAEQAVRAAREAKPYTTLWPARTELSFDHQARADQCERVPGVTRVDAVTVAYESPDALYLFQFFRMLSKVAEVRLEG</sequence>
<dbReference type="KEGG" id="dge:Dgeo_0706"/>
<dbReference type="CDD" id="cd08663">
    <property type="entry name" value="DAP_dppA_1"/>
    <property type="match status" value="1"/>
</dbReference>
<dbReference type="Proteomes" id="UP000002431">
    <property type="component" value="Chromosome"/>
</dbReference>
<dbReference type="InterPro" id="IPR036177">
    <property type="entry name" value="Peptidase_M55_sf"/>
</dbReference>
<dbReference type="RefSeq" id="WP_011529849.1">
    <property type="nucleotide sequence ID" value="NC_008025.1"/>
</dbReference>
<accession>Q1J0H6</accession>
<dbReference type="InterPro" id="IPR007035">
    <property type="entry name" value="Peptidase_M55"/>
</dbReference>
<dbReference type="HOGENOM" id="CLU_086038_1_0_0"/>
<dbReference type="PIRSF" id="PIRSF015853">
    <property type="entry name" value="Pep_DppA"/>
    <property type="match status" value="1"/>
</dbReference>
<feature type="binding site" evidence="2">
    <location>
        <position position="67"/>
    </location>
    <ligand>
        <name>Zn(2+)</name>
        <dbReference type="ChEBI" id="CHEBI:29105"/>
        <label>2</label>
    </ligand>
</feature>
<keyword evidence="4" id="KW-1185">Reference proteome</keyword>